<comment type="caution">
    <text evidence="2">The sequence shown here is derived from an EMBL/GenBank/DDBJ whole genome shotgun (WGS) entry which is preliminary data.</text>
</comment>
<proteinExistence type="predicted"/>
<protein>
    <submittedName>
        <fullName evidence="2">Uncharacterized protein</fullName>
    </submittedName>
</protein>
<keyword evidence="1" id="KW-0812">Transmembrane</keyword>
<evidence type="ECO:0000313" key="3">
    <source>
        <dbReference type="Proteomes" id="UP000604825"/>
    </source>
</evidence>
<reference evidence="2" key="1">
    <citation type="submission" date="2020-10" db="EMBL/GenBank/DDBJ databases">
        <authorList>
            <person name="Han B."/>
            <person name="Lu T."/>
            <person name="Zhao Q."/>
            <person name="Huang X."/>
            <person name="Zhao Y."/>
        </authorList>
    </citation>
    <scope>NUCLEOTIDE SEQUENCE</scope>
</reference>
<evidence type="ECO:0000313" key="2">
    <source>
        <dbReference type="EMBL" id="CAD6233718.1"/>
    </source>
</evidence>
<keyword evidence="1" id="KW-1133">Transmembrane helix</keyword>
<accession>A0A811NZD0</accession>
<dbReference type="Proteomes" id="UP000604825">
    <property type="component" value="Unassembled WGS sequence"/>
</dbReference>
<dbReference type="EMBL" id="CAJGYO010000005">
    <property type="protein sequence ID" value="CAD6233718.1"/>
    <property type="molecule type" value="Genomic_DNA"/>
</dbReference>
<keyword evidence="1" id="KW-0472">Membrane</keyword>
<evidence type="ECO:0000256" key="1">
    <source>
        <dbReference type="SAM" id="Phobius"/>
    </source>
</evidence>
<feature type="transmembrane region" description="Helical" evidence="1">
    <location>
        <begin position="71"/>
        <end position="87"/>
    </location>
</feature>
<dbReference type="AlphaFoldDB" id="A0A811NZD0"/>
<name>A0A811NZD0_9POAL</name>
<sequence>MVFSDAQRKWAGPTRNSRFATCKHRGPPCDHVTGQWAVASPGHFATASAAPAPLVVEEVVKWMMIGDPTRLLFTLMLSCKIAAILMPTLLRGASQVMGILTIRGIARLLLRPSGNRRSRYVYA</sequence>
<gene>
    <name evidence="2" type="ORF">NCGR_LOCUS23000</name>
</gene>
<keyword evidence="3" id="KW-1185">Reference proteome</keyword>
<organism evidence="2 3">
    <name type="scientific">Miscanthus lutarioriparius</name>
    <dbReference type="NCBI Taxonomy" id="422564"/>
    <lineage>
        <taxon>Eukaryota</taxon>
        <taxon>Viridiplantae</taxon>
        <taxon>Streptophyta</taxon>
        <taxon>Embryophyta</taxon>
        <taxon>Tracheophyta</taxon>
        <taxon>Spermatophyta</taxon>
        <taxon>Magnoliopsida</taxon>
        <taxon>Liliopsida</taxon>
        <taxon>Poales</taxon>
        <taxon>Poaceae</taxon>
        <taxon>PACMAD clade</taxon>
        <taxon>Panicoideae</taxon>
        <taxon>Andropogonodae</taxon>
        <taxon>Andropogoneae</taxon>
        <taxon>Saccharinae</taxon>
        <taxon>Miscanthus</taxon>
    </lineage>
</organism>